<accession>A0ABR7CB66</accession>
<evidence type="ECO:0000313" key="1">
    <source>
        <dbReference type="EMBL" id="MBC5605045.1"/>
    </source>
</evidence>
<keyword evidence="2" id="KW-1185">Reference proteome</keyword>
<sequence length="150" mass="18058">MSLYRFKSTKSNLVYIVRVEQYKCNIYAVKFYQKSHRLSPNKYRIMTNTFEPRRIINTCINIMLSIYKENPKASFGFIGANGFNEDTVCTKRYRVYARIIATYFSDKFFYHKENIEKSAYMLINNIALKENPDLTQQIETFFINQYDYFE</sequence>
<dbReference type="EMBL" id="JACOOE010000004">
    <property type="protein sequence ID" value="MBC5605045.1"/>
    <property type="molecule type" value="Genomic_DNA"/>
</dbReference>
<comment type="caution">
    <text evidence="1">The sequence shown here is derived from an EMBL/GenBank/DDBJ whole genome shotgun (WGS) entry which is preliminary data.</text>
</comment>
<protein>
    <submittedName>
        <fullName evidence="1">Uncharacterized protein</fullName>
    </submittedName>
</protein>
<evidence type="ECO:0000313" key="2">
    <source>
        <dbReference type="Proteomes" id="UP000600600"/>
    </source>
</evidence>
<dbReference type="Proteomes" id="UP000600600">
    <property type="component" value="Unassembled WGS sequence"/>
</dbReference>
<gene>
    <name evidence="1" type="ORF">H8S67_10230</name>
</gene>
<proteinExistence type="predicted"/>
<organism evidence="1 2">
    <name type="scientific">Bacteroides difficilis</name>
    <dbReference type="NCBI Taxonomy" id="2763021"/>
    <lineage>
        <taxon>Bacteria</taxon>
        <taxon>Pseudomonadati</taxon>
        <taxon>Bacteroidota</taxon>
        <taxon>Bacteroidia</taxon>
        <taxon>Bacteroidales</taxon>
        <taxon>Bacteroidaceae</taxon>
        <taxon>Bacteroides</taxon>
    </lineage>
</organism>
<name>A0ABR7CB66_9BACE</name>
<reference evidence="1 2" key="1">
    <citation type="submission" date="2020-08" db="EMBL/GenBank/DDBJ databases">
        <title>Genome public.</title>
        <authorList>
            <person name="Liu C."/>
            <person name="Sun Q."/>
        </authorList>
    </citation>
    <scope>NUCLEOTIDE SEQUENCE [LARGE SCALE GENOMIC DNA]</scope>
    <source>
        <strain evidence="1 2">M27</strain>
    </source>
</reference>